<evidence type="ECO:0000259" key="7">
    <source>
        <dbReference type="Pfam" id="PF01095"/>
    </source>
</evidence>
<sequence>MKLELLVFVLCFSFQFLVSRALECSSSKVAYTITVSQSGDANFTTVTDALKFIPSGNNQWIKILLKPGTYKEKIEIQQDKGCIVLEGEDRTTTKITYDAHSNTLESVTFAVSMDNFVAKGVTFENSYNIIQKDTVPGVVPAVAYKSYGDKHAFYSCGFVGFQDTIWDDKGRHYFKSCYIEGAADFIWGNGQSVYEECEINVTGEGFITAHGRESAGDTSGYVFRGCSVSGTGRVELGRAYRSFARVIFIDSKFDNVINPEGWSIWHQEGHENDITFAEVNCKGPGADTSNRVPWEKKLDASEVEQYTTQAFVDQDGWIAKQPL</sequence>
<evidence type="ECO:0000256" key="3">
    <source>
        <dbReference type="ARBA" id="ARBA00013229"/>
    </source>
</evidence>
<dbReference type="GeneID" id="110791262"/>
<dbReference type="PANTHER" id="PTHR31321:SF134">
    <property type="entry name" value="PECTINESTERASE"/>
    <property type="match status" value="1"/>
</dbReference>
<keyword evidence="4" id="KW-0378">Hydrolase</keyword>
<protein>
    <recommendedName>
        <fullName evidence="3">pectinesterase</fullName>
        <ecNumber evidence="3">3.1.1.11</ecNumber>
    </recommendedName>
</protein>
<keyword evidence="6" id="KW-0732">Signal</keyword>
<name>A0ABM3R9G4_SPIOL</name>
<dbReference type="RefSeq" id="XP_056692261.1">
    <property type="nucleotide sequence ID" value="XM_056836283.1"/>
</dbReference>
<dbReference type="InterPro" id="IPR012334">
    <property type="entry name" value="Pectin_lyas_fold"/>
</dbReference>
<evidence type="ECO:0000256" key="1">
    <source>
        <dbReference type="ARBA" id="ARBA00005184"/>
    </source>
</evidence>
<feature type="signal peptide" evidence="6">
    <location>
        <begin position="1"/>
        <end position="21"/>
    </location>
</feature>
<evidence type="ECO:0000256" key="5">
    <source>
        <dbReference type="ARBA" id="ARBA00023085"/>
    </source>
</evidence>
<evidence type="ECO:0000256" key="2">
    <source>
        <dbReference type="ARBA" id="ARBA00008891"/>
    </source>
</evidence>
<dbReference type="Proteomes" id="UP000813463">
    <property type="component" value="Chromosome 2"/>
</dbReference>
<dbReference type="EC" id="3.1.1.11" evidence="3"/>
<reference evidence="9" key="2">
    <citation type="submission" date="2025-08" db="UniProtKB">
        <authorList>
            <consortium name="RefSeq"/>
        </authorList>
    </citation>
    <scope>IDENTIFICATION</scope>
    <source>
        <tissue evidence="9">Leaf</tissue>
    </source>
</reference>
<gene>
    <name evidence="9" type="primary">LOC110791262</name>
</gene>
<comment type="pathway">
    <text evidence="1">Glycan metabolism; pectin degradation; 2-dehydro-3-deoxy-D-gluconate from pectin: step 1/5.</text>
</comment>
<dbReference type="Pfam" id="PF01095">
    <property type="entry name" value="Pectinesterase"/>
    <property type="match status" value="1"/>
</dbReference>
<dbReference type="SUPFAM" id="SSF51126">
    <property type="entry name" value="Pectin lyase-like"/>
    <property type="match status" value="1"/>
</dbReference>
<feature type="chain" id="PRO_5045393585" description="pectinesterase" evidence="6">
    <location>
        <begin position="22"/>
        <end position="323"/>
    </location>
</feature>
<accession>A0ABM3R9G4</accession>
<dbReference type="InterPro" id="IPR000070">
    <property type="entry name" value="Pectinesterase_cat"/>
</dbReference>
<organism evidence="8 9">
    <name type="scientific">Spinacia oleracea</name>
    <name type="common">Spinach</name>
    <dbReference type="NCBI Taxonomy" id="3562"/>
    <lineage>
        <taxon>Eukaryota</taxon>
        <taxon>Viridiplantae</taxon>
        <taxon>Streptophyta</taxon>
        <taxon>Embryophyta</taxon>
        <taxon>Tracheophyta</taxon>
        <taxon>Spermatophyta</taxon>
        <taxon>Magnoliopsida</taxon>
        <taxon>eudicotyledons</taxon>
        <taxon>Gunneridae</taxon>
        <taxon>Pentapetalae</taxon>
        <taxon>Caryophyllales</taxon>
        <taxon>Chenopodiaceae</taxon>
        <taxon>Chenopodioideae</taxon>
        <taxon>Anserineae</taxon>
        <taxon>Spinacia</taxon>
    </lineage>
</organism>
<feature type="domain" description="Pectinesterase catalytic" evidence="7">
    <location>
        <begin position="33"/>
        <end position="314"/>
    </location>
</feature>
<evidence type="ECO:0000256" key="6">
    <source>
        <dbReference type="SAM" id="SignalP"/>
    </source>
</evidence>
<evidence type="ECO:0000256" key="4">
    <source>
        <dbReference type="ARBA" id="ARBA00022801"/>
    </source>
</evidence>
<dbReference type="InterPro" id="IPR011050">
    <property type="entry name" value="Pectin_lyase_fold/virulence"/>
</dbReference>
<reference evidence="8" key="1">
    <citation type="journal article" date="2021" name="Nat. Commun.">
        <title>Genomic analyses provide insights into spinach domestication and the genetic basis of agronomic traits.</title>
        <authorList>
            <person name="Cai X."/>
            <person name="Sun X."/>
            <person name="Xu C."/>
            <person name="Sun H."/>
            <person name="Wang X."/>
            <person name="Ge C."/>
            <person name="Zhang Z."/>
            <person name="Wang Q."/>
            <person name="Fei Z."/>
            <person name="Jiao C."/>
            <person name="Wang Q."/>
        </authorList>
    </citation>
    <scope>NUCLEOTIDE SEQUENCE [LARGE SCALE GENOMIC DNA]</scope>
    <source>
        <strain evidence="8">cv. Varoflay</strain>
    </source>
</reference>
<evidence type="ECO:0000313" key="9">
    <source>
        <dbReference type="RefSeq" id="XP_056692261.1"/>
    </source>
</evidence>
<proteinExistence type="inferred from homology"/>
<dbReference type="Gene3D" id="2.160.20.10">
    <property type="entry name" value="Single-stranded right-handed beta-helix, Pectin lyase-like"/>
    <property type="match status" value="1"/>
</dbReference>
<comment type="similarity">
    <text evidence="2">Belongs to the pectinesterase family.</text>
</comment>
<evidence type="ECO:0000313" key="8">
    <source>
        <dbReference type="Proteomes" id="UP000813463"/>
    </source>
</evidence>
<dbReference type="PANTHER" id="PTHR31321">
    <property type="entry name" value="ACYL-COA THIOESTER HYDROLASE YBHC-RELATED"/>
    <property type="match status" value="1"/>
</dbReference>
<keyword evidence="8" id="KW-1185">Reference proteome</keyword>
<keyword evidence="5" id="KW-0063">Aspartyl esterase</keyword>